<dbReference type="EMBL" id="GBRH01158836">
    <property type="protein sequence ID" value="JAE39060.1"/>
    <property type="molecule type" value="Transcribed_RNA"/>
</dbReference>
<sequence>MALGAAGPFNVPIYYPTSTVNGAVTRLLPFTLFHSLHGPTPKPVSLC</sequence>
<organism evidence="1">
    <name type="scientific">Arundo donax</name>
    <name type="common">Giant reed</name>
    <name type="synonym">Donax arundinaceus</name>
    <dbReference type="NCBI Taxonomy" id="35708"/>
    <lineage>
        <taxon>Eukaryota</taxon>
        <taxon>Viridiplantae</taxon>
        <taxon>Streptophyta</taxon>
        <taxon>Embryophyta</taxon>
        <taxon>Tracheophyta</taxon>
        <taxon>Spermatophyta</taxon>
        <taxon>Magnoliopsida</taxon>
        <taxon>Liliopsida</taxon>
        <taxon>Poales</taxon>
        <taxon>Poaceae</taxon>
        <taxon>PACMAD clade</taxon>
        <taxon>Arundinoideae</taxon>
        <taxon>Arundineae</taxon>
        <taxon>Arundo</taxon>
    </lineage>
</organism>
<name>A0A0A9HPK8_ARUDO</name>
<protein>
    <submittedName>
        <fullName evidence="1">Uncharacterized protein</fullName>
    </submittedName>
</protein>
<reference evidence="1" key="1">
    <citation type="submission" date="2014-09" db="EMBL/GenBank/DDBJ databases">
        <authorList>
            <person name="Magalhaes I.L.F."/>
            <person name="Oliveira U."/>
            <person name="Santos F.R."/>
            <person name="Vidigal T.H.D.A."/>
            <person name="Brescovit A.D."/>
            <person name="Santos A.J."/>
        </authorList>
    </citation>
    <scope>NUCLEOTIDE SEQUENCE</scope>
    <source>
        <tissue evidence="1">Shoot tissue taken approximately 20 cm above the soil surface</tissue>
    </source>
</reference>
<reference evidence="1" key="2">
    <citation type="journal article" date="2015" name="Data Brief">
        <title>Shoot transcriptome of the giant reed, Arundo donax.</title>
        <authorList>
            <person name="Barrero R.A."/>
            <person name="Guerrero F.D."/>
            <person name="Moolhuijzen P."/>
            <person name="Goolsby J.A."/>
            <person name="Tidwell J."/>
            <person name="Bellgard S.E."/>
            <person name="Bellgard M.I."/>
        </authorList>
    </citation>
    <scope>NUCLEOTIDE SEQUENCE</scope>
    <source>
        <tissue evidence="1">Shoot tissue taken approximately 20 cm above the soil surface</tissue>
    </source>
</reference>
<accession>A0A0A9HPK8</accession>
<evidence type="ECO:0000313" key="1">
    <source>
        <dbReference type="EMBL" id="JAE39060.1"/>
    </source>
</evidence>
<dbReference type="AlphaFoldDB" id="A0A0A9HPK8"/>
<proteinExistence type="predicted"/>